<sequence>MQLLWIFDQTLRDSEHTHPSIKDKPPDYLSEVVLSPPEMIIQDELHLISGPLGTMAGLYETAVEYLCTSNNGVKPK</sequence>
<keyword evidence="1" id="KW-0067">ATP-binding</keyword>
<reference evidence="1" key="1">
    <citation type="journal article" date="2014" name="Genome Biol. Evol.">
        <title>Pangenome evidence for extensive interdomain horizontal transfer affecting lineage core and shell genes in uncultured planktonic thaumarchaeota and euryarchaeota.</title>
        <authorList>
            <person name="Deschamps P."/>
            <person name="Zivanovic Y."/>
            <person name="Moreira D."/>
            <person name="Rodriguez-Valera F."/>
            <person name="Lopez-Garcia P."/>
        </authorList>
    </citation>
    <scope>NUCLEOTIDE SEQUENCE</scope>
</reference>
<keyword evidence="1" id="KW-0347">Helicase</keyword>
<keyword evidence="1" id="KW-0378">Hydrolase</keyword>
<dbReference type="EMBL" id="KF901222">
    <property type="protein sequence ID" value="AIF23094.1"/>
    <property type="molecule type" value="Genomic_DNA"/>
</dbReference>
<organism evidence="1">
    <name type="scientific">uncultured marine thaumarchaeote SAT1000_12_G12</name>
    <dbReference type="NCBI Taxonomy" id="1456380"/>
    <lineage>
        <taxon>Archaea</taxon>
        <taxon>Nitrososphaerota</taxon>
        <taxon>environmental samples</taxon>
    </lineage>
</organism>
<proteinExistence type="predicted"/>
<dbReference type="GO" id="GO:0004386">
    <property type="term" value="F:helicase activity"/>
    <property type="evidence" value="ECO:0007669"/>
    <property type="project" value="UniProtKB-KW"/>
</dbReference>
<keyword evidence="1" id="KW-0547">Nucleotide-binding</keyword>
<dbReference type="AlphaFoldDB" id="A0A075I547"/>
<accession>A0A075I547</accession>
<protein>
    <submittedName>
        <fullName evidence="1">Helicase domain protein</fullName>
    </submittedName>
</protein>
<name>A0A075I547_9ARCH</name>
<evidence type="ECO:0000313" key="1">
    <source>
        <dbReference type="EMBL" id="AIF23094.1"/>
    </source>
</evidence>